<protein>
    <recommendedName>
        <fullName evidence="4">DUF4177 domain-containing protein</fullName>
    </recommendedName>
</protein>
<accession>A0A7W9SXI6</accession>
<dbReference type="Proteomes" id="UP000532746">
    <property type="component" value="Unassembled WGS sequence"/>
</dbReference>
<dbReference type="RefSeq" id="WP_183402047.1">
    <property type="nucleotide sequence ID" value="NZ_JACHGG010000001.1"/>
</dbReference>
<evidence type="ECO:0008006" key="4">
    <source>
        <dbReference type="Google" id="ProtNLM"/>
    </source>
</evidence>
<sequence>MKYSLLIAVFLALHSAAEAQTTEAKKVARPVPAFPTLPEAAMQPTATVTRAPGNPAGPRFQYQLLKIQNGQIAILAPAWRGLTMLKPERIQKSLWTEIVPGSLDDKVMHTLNELTAEGWELLEVYNLSQPVGAQQSIETSLAFNDPNRPVYSGTTSITTYTETRYLLRRPLP</sequence>
<reference evidence="2 3" key="1">
    <citation type="submission" date="2020-08" db="EMBL/GenBank/DDBJ databases">
        <title>Genomic Encyclopedia of Type Strains, Phase IV (KMG-IV): sequencing the most valuable type-strain genomes for metagenomic binning, comparative biology and taxonomic classification.</title>
        <authorList>
            <person name="Goeker M."/>
        </authorList>
    </citation>
    <scope>NUCLEOTIDE SEQUENCE [LARGE SCALE GENOMIC DNA]</scope>
    <source>
        <strain evidence="2 3">DSM 26718</strain>
    </source>
</reference>
<dbReference type="AlphaFoldDB" id="A0A7W9SXI6"/>
<feature type="signal peptide" evidence="1">
    <location>
        <begin position="1"/>
        <end position="19"/>
    </location>
</feature>
<name>A0A7W9SXI6_9BACT</name>
<feature type="chain" id="PRO_5030626381" description="DUF4177 domain-containing protein" evidence="1">
    <location>
        <begin position="20"/>
        <end position="172"/>
    </location>
</feature>
<comment type="caution">
    <text evidence="2">The sequence shown here is derived from an EMBL/GenBank/DDBJ whole genome shotgun (WGS) entry which is preliminary data.</text>
</comment>
<evidence type="ECO:0000256" key="1">
    <source>
        <dbReference type="SAM" id="SignalP"/>
    </source>
</evidence>
<evidence type="ECO:0000313" key="3">
    <source>
        <dbReference type="Proteomes" id="UP000532746"/>
    </source>
</evidence>
<keyword evidence="1" id="KW-0732">Signal</keyword>
<keyword evidence="3" id="KW-1185">Reference proteome</keyword>
<gene>
    <name evidence="2" type="ORF">HNQ93_000577</name>
</gene>
<dbReference type="EMBL" id="JACHGG010000001">
    <property type="protein sequence ID" value="MBB6057747.1"/>
    <property type="molecule type" value="Genomic_DNA"/>
</dbReference>
<organism evidence="2 3">
    <name type="scientific">Hymenobacter luteus</name>
    <dbReference type="NCBI Taxonomy" id="1411122"/>
    <lineage>
        <taxon>Bacteria</taxon>
        <taxon>Pseudomonadati</taxon>
        <taxon>Bacteroidota</taxon>
        <taxon>Cytophagia</taxon>
        <taxon>Cytophagales</taxon>
        <taxon>Hymenobacteraceae</taxon>
        <taxon>Hymenobacter</taxon>
    </lineage>
</organism>
<proteinExistence type="predicted"/>
<evidence type="ECO:0000313" key="2">
    <source>
        <dbReference type="EMBL" id="MBB6057747.1"/>
    </source>
</evidence>